<dbReference type="Pfam" id="PF13710">
    <property type="entry name" value="ACT_5"/>
    <property type="match status" value="1"/>
</dbReference>
<dbReference type="InterPro" id="IPR002912">
    <property type="entry name" value="ACT_dom"/>
</dbReference>
<dbReference type="GO" id="GO:0003984">
    <property type="term" value="F:acetolactate synthase activity"/>
    <property type="evidence" value="ECO:0007669"/>
    <property type="project" value="TreeGrafter"/>
</dbReference>
<dbReference type="AlphaFoldDB" id="A0A2R4QPU3"/>
<dbReference type="InterPro" id="IPR045865">
    <property type="entry name" value="ACT-like_dom_sf"/>
</dbReference>
<dbReference type="Pfam" id="PF10369">
    <property type="entry name" value="ALS_ss_C"/>
    <property type="match status" value="1"/>
</dbReference>
<dbReference type="GO" id="GO:0009099">
    <property type="term" value="P:L-valine biosynthetic process"/>
    <property type="evidence" value="ECO:0007669"/>
    <property type="project" value="TreeGrafter"/>
</dbReference>
<name>A0A2R4QPU3_9PHAE</name>
<dbReference type="InterPro" id="IPR027271">
    <property type="entry name" value="Acetolactate_synth/TF_NikR_C"/>
</dbReference>
<dbReference type="InterPro" id="IPR004789">
    <property type="entry name" value="Acetalactate_synth_ssu"/>
</dbReference>
<dbReference type="NCBIfam" id="NF008864">
    <property type="entry name" value="PRK11895.1"/>
    <property type="match status" value="1"/>
</dbReference>
<dbReference type="NCBIfam" id="TIGR00119">
    <property type="entry name" value="acolac_sm"/>
    <property type="match status" value="1"/>
</dbReference>
<evidence type="ECO:0000313" key="2">
    <source>
        <dbReference type="EMBL" id="AVZ00580.1"/>
    </source>
</evidence>
<gene>
    <name evidence="2" type="primary">ilvH</name>
</gene>
<evidence type="ECO:0000259" key="1">
    <source>
        <dbReference type="PROSITE" id="PS51671"/>
    </source>
</evidence>
<reference evidence="2" key="1">
    <citation type="submission" date="2018-02" db="EMBL/GenBank/DDBJ databases">
        <title>The complete organellar genomes of Fucus spiralis (Fucaeae, Phaeophyceae) from California, USA.</title>
        <authorList>
            <person name="Hughey J.R."/>
        </authorList>
    </citation>
    <scope>NUCLEOTIDE SEQUENCE</scope>
</reference>
<keyword evidence="2" id="KW-0934">Plastid</keyword>
<proteinExistence type="predicted"/>
<accession>A0A2R4QPU3</accession>
<dbReference type="GO" id="GO:0005829">
    <property type="term" value="C:cytosol"/>
    <property type="evidence" value="ECO:0007669"/>
    <property type="project" value="TreeGrafter"/>
</dbReference>
<sequence length="216" mass="24885">MKRTISALIEKDSEGLIRVISLLTRRKFEIESITISACERKFYERLTIVVINSNEEMDQAYQLTKQLQKLLNVVSVEDITCIPSIHRELVLIKLQVNIIEKNEILNLSDIFKLKIIDITESTIIIEFTGNSVKVIALQKVLEKYKILELIKTGEIALTRESLIDEPSLQQYDNNHPYLKKTLGILSSNIKSFNNSLLSDDSILHTNYYSDTFSNYE</sequence>
<feature type="domain" description="ACT" evidence="1">
    <location>
        <begin position="4"/>
        <end position="81"/>
    </location>
</feature>
<protein>
    <submittedName>
        <fullName evidence="2">Aceohydroxyacid synthase small subunit</fullName>
    </submittedName>
</protein>
<dbReference type="GO" id="GO:0009097">
    <property type="term" value="P:isoleucine biosynthetic process"/>
    <property type="evidence" value="ECO:0007669"/>
    <property type="project" value="TreeGrafter"/>
</dbReference>
<dbReference type="GO" id="GO:1990610">
    <property type="term" value="F:acetolactate synthase regulator activity"/>
    <property type="evidence" value="ECO:0007669"/>
    <property type="project" value="InterPro"/>
</dbReference>
<dbReference type="InterPro" id="IPR019455">
    <property type="entry name" value="Acetolactate_synth_ssu_C"/>
</dbReference>
<dbReference type="Gene3D" id="3.30.70.260">
    <property type="match status" value="1"/>
</dbReference>
<dbReference type="SUPFAM" id="SSF55021">
    <property type="entry name" value="ACT-like"/>
    <property type="match status" value="2"/>
</dbReference>
<dbReference type="EMBL" id="MG922855">
    <property type="protein sequence ID" value="AVZ00580.1"/>
    <property type="molecule type" value="Genomic_DNA"/>
</dbReference>
<dbReference type="PANTHER" id="PTHR30239:SF0">
    <property type="entry name" value="ACETOLACTATE SYNTHASE SMALL SUBUNIT 1, CHLOROPLASTIC"/>
    <property type="match status" value="1"/>
</dbReference>
<dbReference type="Gene3D" id="3.30.70.1150">
    <property type="entry name" value="ACT-like. Chain A, domain 2"/>
    <property type="match status" value="1"/>
</dbReference>
<dbReference type="PANTHER" id="PTHR30239">
    <property type="entry name" value="ACETOLACTATE SYNTHASE SMALL SUBUNIT"/>
    <property type="match status" value="1"/>
</dbReference>
<dbReference type="PROSITE" id="PS51671">
    <property type="entry name" value="ACT"/>
    <property type="match status" value="1"/>
</dbReference>
<geneLocation type="plastid" evidence="2"/>
<organism evidence="2">
    <name type="scientific">Fucus spiralis</name>
    <dbReference type="NCBI Taxonomy" id="87149"/>
    <lineage>
        <taxon>Eukaryota</taxon>
        <taxon>Sar</taxon>
        <taxon>Stramenopiles</taxon>
        <taxon>Ochrophyta</taxon>
        <taxon>PX clade</taxon>
        <taxon>Phaeophyceae</taxon>
        <taxon>Fucales</taxon>
        <taxon>Fucaceae</taxon>
        <taxon>Fucus</taxon>
    </lineage>
</organism>